<feature type="domain" description="TiaS FLD" evidence="2">
    <location>
        <begin position="2"/>
        <end position="41"/>
    </location>
</feature>
<protein>
    <recommendedName>
        <fullName evidence="2">TiaS FLD domain-containing protein</fullName>
    </recommendedName>
</protein>
<comment type="caution">
    <text evidence="3">The sequence shown here is derived from an EMBL/GenBank/DDBJ whole genome shotgun (WGS) entry which is preliminary data.</text>
</comment>
<feature type="region of interest" description="Disordered" evidence="1">
    <location>
        <begin position="1"/>
        <end position="45"/>
    </location>
</feature>
<reference evidence="3 4" key="1">
    <citation type="journal article" date="2012" name="J. Bacteriol.">
        <title>Genome Sequence of "Candidatus Nitrosoarchaeum limnia" BG20, a Low-Salinity Ammonia-Oxidizing Archaeon from the San Francisco Bay Estuary.</title>
        <authorList>
            <person name="Mosier A.C."/>
            <person name="Allen E.E."/>
            <person name="Kim M."/>
            <person name="Ferriera S."/>
            <person name="Francis C.A."/>
        </authorList>
    </citation>
    <scope>NUCLEOTIDE SEQUENCE [LARGE SCALE GENOMIC DNA]</scope>
    <source>
        <strain evidence="3 4">BG20</strain>
    </source>
</reference>
<proteinExistence type="predicted"/>
<dbReference type="EMBL" id="AHJG01000328">
    <property type="protein sequence ID" value="EPA04297.1"/>
    <property type="molecule type" value="Genomic_DNA"/>
</dbReference>
<sequence length="45" mass="5333">MELLSYRKNSQFGKDRKLSATSVKTMQEKTQPNTFNSFDNKKIEY</sequence>
<evidence type="ECO:0000313" key="4">
    <source>
        <dbReference type="Proteomes" id="UP000014065"/>
    </source>
</evidence>
<keyword evidence="4" id="KW-1185">Reference proteome</keyword>
<dbReference type="Proteomes" id="UP000014065">
    <property type="component" value="Unassembled WGS sequence"/>
</dbReference>
<dbReference type="Gene3D" id="3.90.600.20">
    <property type="match status" value="1"/>
</dbReference>
<organism evidence="3 4">
    <name type="scientific">Candidatus Nitrosarchaeum limnium BG20</name>
    <dbReference type="NCBI Taxonomy" id="859192"/>
    <lineage>
        <taxon>Archaea</taxon>
        <taxon>Nitrososphaerota</taxon>
        <taxon>Nitrososphaeria</taxon>
        <taxon>Nitrosopumilales</taxon>
        <taxon>Nitrosopumilaceae</taxon>
        <taxon>Nitrosarchaeum</taxon>
    </lineage>
</organism>
<evidence type="ECO:0000256" key="1">
    <source>
        <dbReference type="SAM" id="MobiDB-lite"/>
    </source>
</evidence>
<dbReference type="AlphaFoldDB" id="S2EHP8"/>
<accession>S2EHP8</accession>
<dbReference type="Pfam" id="PF08489">
    <property type="entry name" value="TiaS_FLD"/>
    <property type="match status" value="1"/>
</dbReference>
<evidence type="ECO:0000313" key="3">
    <source>
        <dbReference type="EMBL" id="EPA04297.1"/>
    </source>
</evidence>
<gene>
    <name evidence="3" type="ORF">BG20_I2581</name>
</gene>
<name>S2EHP8_9ARCH</name>
<dbReference type="InterPro" id="IPR013696">
    <property type="entry name" value="TiaS_FLD"/>
</dbReference>
<feature type="compositionally biased region" description="Polar residues" evidence="1">
    <location>
        <begin position="19"/>
        <end position="38"/>
    </location>
</feature>
<evidence type="ECO:0000259" key="2">
    <source>
        <dbReference type="Pfam" id="PF08489"/>
    </source>
</evidence>